<sequence>MIPYIPLELREGWNSERATKSGSNLPQIFVLGCTQRKASLKQMKEDRWMKFQYCVPYILNPKYEEEKEQNTVVEFFFPREPQLPLGCELNWDMDEVEDFTDKLIEDEELSEDKKEAFMEFLNEEVKNAKKNKREARKKRMEDPKYQEAKTYHENMRLYKIYPVQIPNTPVIEMKSHYVNFYYRFAHEII</sequence>
<dbReference type="OMA" id="WNSERAT"/>
<dbReference type="Proteomes" id="UP000238479">
    <property type="component" value="Chromosome 3"/>
</dbReference>
<dbReference type="STRING" id="74649.A0A2P6R878"/>
<evidence type="ECO:0000313" key="2">
    <source>
        <dbReference type="EMBL" id="PRQ42621.1"/>
    </source>
</evidence>
<protein>
    <submittedName>
        <fullName evidence="2">Uncharacterized protein</fullName>
    </submittedName>
</protein>
<feature type="coiled-coil region" evidence="1">
    <location>
        <begin position="111"/>
        <end position="138"/>
    </location>
</feature>
<name>A0A2P6R878_ROSCH</name>
<keyword evidence="3" id="KW-1185">Reference proteome</keyword>
<evidence type="ECO:0000256" key="1">
    <source>
        <dbReference type="SAM" id="Coils"/>
    </source>
</evidence>
<dbReference type="EMBL" id="PDCK01000041">
    <property type="protein sequence ID" value="PRQ42621.1"/>
    <property type="molecule type" value="Genomic_DNA"/>
</dbReference>
<accession>A0A2P6R878</accession>
<reference evidence="2 3" key="1">
    <citation type="journal article" date="2018" name="Nat. Genet.">
        <title>The Rosa genome provides new insights in the design of modern roses.</title>
        <authorList>
            <person name="Bendahmane M."/>
        </authorList>
    </citation>
    <scope>NUCLEOTIDE SEQUENCE [LARGE SCALE GENOMIC DNA]</scope>
    <source>
        <strain evidence="3">cv. Old Blush</strain>
    </source>
</reference>
<dbReference type="PANTHER" id="PTHR33704">
    <property type="entry name" value="PROTEIN HEAT INTOLERANT 4-RELATED"/>
    <property type="match status" value="1"/>
</dbReference>
<keyword evidence="1" id="KW-0175">Coiled coil</keyword>
<dbReference type="Gramene" id="PRQ42621">
    <property type="protein sequence ID" value="PRQ42621"/>
    <property type="gene ID" value="RchiOBHm_Chr3g0459621"/>
</dbReference>
<comment type="caution">
    <text evidence="2">The sequence shown here is derived from an EMBL/GenBank/DDBJ whole genome shotgun (WGS) entry which is preliminary data.</text>
</comment>
<proteinExistence type="predicted"/>
<dbReference type="InterPro" id="IPR039313">
    <property type="entry name" value="HIT4"/>
</dbReference>
<dbReference type="GO" id="GO:1900034">
    <property type="term" value="P:regulation of cellular response to heat"/>
    <property type="evidence" value="ECO:0007669"/>
    <property type="project" value="InterPro"/>
</dbReference>
<gene>
    <name evidence="2" type="ORF">RchiOBHm_Chr3g0459621</name>
</gene>
<dbReference type="PANTHER" id="PTHR33704:SF1">
    <property type="entry name" value="PROTEIN HEAT INTOLERANT 4-RELATED"/>
    <property type="match status" value="1"/>
</dbReference>
<dbReference type="AlphaFoldDB" id="A0A2P6R878"/>
<organism evidence="2 3">
    <name type="scientific">Rosa chinensis</name>
    <name type="common">China rose</name>
    <dbReference type="NCBI Taxonomy" id="74649"/>
    <lineage>
        <taxon>Eukaryota</taxon>
        <taxon>Viridiplantae</taxon>
        <taxon>Streptophyta</taxon>
        <taxon>Embryophyta</taxon>
        <taxon>Tracheophyta</taxon>
        <taxon>Spermatophyta</taxon>
        <taxon>Magnoliopsida</taxon>
        <taxon>eudicotyledons</taxon>
        <taxon>Gunneridae</taxon>
        <taxon>Pentapetalae</taxon>
        <taxon>rosids</taxon>
        <taxon>fabids</taxon>
        <taxon>Rosales</taxon>
        <taxon>Rosaceae</taxon>
        <taxon>Rosoideae</taxon>
        <taxon>Rosoideae incertae sedis</taxon>
        <taxon>Rosa</taxon>
    </lineage>
</organism>
<dbReference type="OrthoDB" id="20554at2759"/>
<evidence type="ECO:0000313" key="3">
    <source>
        <dbReference type="Proteomes" id="UP000238479"/>
    </source>
</evidence>